<organism evidence="1 2">
    <name type="scientific">Acidovorax cavernicola</name>
    <dbReference type="NCBI Taxonomy" id="1675792"/>
    <lineage>
        <taxon>Bacteria</taxon>
        <taxon>Pseudomonadati</taxon>
        <taxon>Pseudomonadota</taxon>
        <taxon>Betaproteobacteria</taxon>
        <taxon>Burkholderiales</taxon>
        <taxon>Comamonadaceae</taxon>
        <taxon>Acidovorax</taxon>
    </lineage>
</organism>
<keyword evidence="2" id="KW-1185">Reference proteome</keyword>
<dbReference type="InterPro" id="IPR045441">
    <property type="entry name" value="DUF6506"/>
</dbReference>
<accession>A0A9X8D8N3</accession>
<dbReference type="RefSeq" id="WP_119552075.1">
    <property type="nucleotide sequence ID" value="NZ_QXMN01000002.1"/>
</dbReference>
<name>A0A9X8D8N3_9BURK</name>
<dbReference type="AlphaFoldDB" id="A0A9X8D8N3"/>
<sequence length="194" mass="19973">MKKAIVYEVPGADPRRDLIQRKDLTIVAISEPGELLAVTADLVAEGVALIELCGGVSPRWRPVVSAAAGPAVRVSSVSFGIESLLPAARFNQAYLEGRPPAQAFLFLEAGADPSADRFTRTIALQHTIFVPLPDEADAPAVARELAARGIGLIELYGGFTSAGAAAVIDAVDARAPVGVGGFTLEATLPCGAAA</sequence>
<evidence type="ECO:0000313" key="1">
    <source>
        <dbReference type="EMBL" id="RIX84712.1"/>
    </source>
</evidence>
<reference evidence="1 2" key="1">
    <citation type="submission" date="2018-09" db="EMBL/GenBank/DDBJ databases">
        <title>Acidovorax cavernicola nov. sp. isolated from Gruta de las Maravillas (Aracena, Spain).</title>
        <authorList>
            <person name="Jurado V."/>
            <person name="Gutierrez-Patricio S."/>
            <person name="Gonzalez-Pimentel J.L."/>
            <person name="Miller A.Z."/>
            <person name="Laiz L."/>
            <person name="Saiz-Jimenez C."/>
        </authorList>
    </citation>
    <scope>NUCLEOTIDE SEQUENCE [LARGE SCALE GENOMIC DNA]</scope>
    <source>
        <strain evidence="1 2">1011MAR4D40.2</strain>
    </source>
</reference>
<evidence type="ECO:0000313" key="2">
    <source>
        <dbReference type="Proteomes" id="UP000265619"/>
    </source>
</evidence>
<proteinExistence type="predicted"/>
<gene>
    <name evidence="1" type="ORF">D3H34_03585</name>
</gene>
<protein>
    <submittedName>
        <fullName evidence="1">Uncharacterized protein</fullName>
    </submittedName>
</protein>
<comment type="caution">
    <text evidence="1">The sequence shown here is derived from an EMBL/GenBank/DDBJ whole genome shotgun (WGS) entry which is preliminary data.</text>
</comment>
<dbReference type="EMBL" id="QXMN01000002">
    <property type="protein sequence ID" value="RIX84712.1"/>
    <property type="molecule type" value="Genomic_DNA"/>
</dbReference>
<dbReference type="OrthoDB" id="8595161at2"/>
<dbReference type="Proteomes" id="UP000265619">
    <property type="component" value="Unassembled WGS sequence"/>
</dbReference>
<dbReference type="Pfam" id="PF20116">
    <property type="entry name" value="DUF6506"/>
    <property type="match status" value="2"/>
</dbReference>